<dbReference type="Pfam" id="PF00126">
    <property type="entry name" value="HTH_1"/>
    <property type="match status" value="1"/>
</dbReference>
<dbReference type="SUPFAM" id="SSF46785">
    <property type="entry name" value="Winged helix' DNA-binding domain"/>
    <property type="match status" value="1"/>
</dbReference>
<dbReference type="PROSITE" id="PS50931">
    <property type="entry name" value="HTH_LYSR"/>
    <property type="match status" value="1"/>
</dbReference>
<evidence type="ECO:0000313" key="6">
    <source>
        <dbReference type="EMBL" id="GAA4944825.1"/>
    </source>
</evidence>
<dbReference type="PANTHER" id="PTHR30537">
    <property type="entry name" value="HTH-TYPE TRANSCRIPTIONAL REGULATOR"/>
    <property type="match status" value="1"/>
</dbReference>
<dbReference type="InterPro" id="IPR036390">
    <property type="entry name" value="WH_DNA-bd_sf"/>
</dbReference>
<sequence length="304" mass="33863">MARNDVNRFAELEVFVKVVEQGGFSAAARQMGMTPSAVSKLISRLEQRLATRLVNRSTRQLQVTSEGCDFYERGRLILANLEEAERATSAQATPKGRIHVNTNVPFAEYFLLPLVPTFGQRYPDISLELSLTDQVIDIVEQRTDVALRAGPLKSSSLVARKLGQTHKLLVAAPSYLKQHATPLHPDDLAQHTLIDHTSYGAQSQWPFREQGKSQSVTTRARWQANNGEAIKQLVMNGAGIARLAVFQVKNEIAKGELVPLLETYNPRETEEIHAVYVGQGGFLPRRVRVFLDFLVEHVVIDGVL</sequence>
<dbReference type="InterPro" id="IPR058163">
    <property type="entry name" value="LysR-type_TF_proteobact-type"/>
</dbReference>
<evidence type="ECO:0000256" key="2">
    <source>
        <dbReference type="ARBA" id="ARBA00023015"/>
    </source>
</evidence>
<name>A0AAV3U306_9ALTE</name>
<proteinExistence type="inferred from homology"/>
<dbReference type="InterPro" id="IPR000847">
    <property type="entry name" value="LysR_HTH_N"/>
</dbReference>
<organism evidence="6 7">
    <name type="scientific">Halioxenophilus aromaticivorans</name>
    <dbReference type="NCBI Taxonomy" id="1306992"/>
    <lineage>
        <taxon>Bacteria</taxon>
        <taxon>Pseudomonadati</taxon>
        <taxon>Pseudomonadota</taxon>
        <taxon>Gammaproteobacteria</taxon>
        <taxon>Alteromonadales</taxon>
        <taxon>Alteromonadaceae</taxon>
        <taxon>Halioxenophilus</taxon>
    </lineage>
</organism>
<dbReference type="GO" id="GO:0043565">
    <property type="term" value="F:sequence-specific DNA binding"/>
    <property type="evidence" value="ECO:0007669"/>
    <property type="project" value="TreeGrafter"/>
</dbReference>
<dbReference type="RefSeq" id="WP_345422447.1">
    <property type="nucleotide sequence ID" value="NZ_AP031496.1"/>
</dbReference>
<dbReference type="GO" id="GO:0006351">
    <property type="term" value="P:DNA-templated transcription"/>
    <property type="evidence" value="ECO:0007669"/>
    <property type="project" value="TreeGrafter"/>
</dbReference>
<dbReference type="AlphaFoldDB" id="A0AAV3U306"/>
<comment type="similarity">
    <text evidence="1">Belongs to the LysR transcriptional regulatory family.</text>
</comment>
<protein>
    <submittedName>
        <fullName evidence="6">LysR substrate-binding domain-containing protein</fullName>
    </submittedName>
</protein>
<evidence type="ECO:0000256" key="4">
    <source>
        <dbReference type="ARBA" id="ARBA00023163"/>
    </source>
</evidence>
<dbReference type="SUPFAM" id="SSF53850">
    <property type="entry name" value="Periplasmic binding protein-like II"/>
    <property type="match status" value="1"/>
</dbReference>
<dbReference type="GO" id="GO:0003700">
    <property type="term" value="F:DNA-binding transcription factor activity"/>
    <property type="evidence" value="ECO:0007669"/>
    <property type="project" value="InterPro"/>
</dbReference>
<reference evidence="7" key="1">
    <citation type="journal article" date="2019" name="Int. J. Syst. Evol. Microbiol.">
        <title>The Global Catalogue of Microorganisms (GCM) 10K type strain sequencing project: providing services to taxonomists for standard genome sequencing and annotation.</title>
        <authorList>
            <consortium name="The Broad Institute Genomics Platform"/>
            <consortium name="The Broad Institute Genome Sequencing Center for Infectious Disease"/>
            <person name="Wu L."/>
            <person name="Ma J."/>
        </authorList>
    </citation>
    <scope>NUCLEOTIDE SEQUENCE [LARGE SCALE GENOMIC DNA]</scope>
    <source>
        <strain evidence="7">JCM 19134</strain>
    </source>
</reference>
<dbReference type="InterPro" id="IPR036388">
    <property type="entry name" value="WH-like_DNA-bd_sf"/>
</dbReference>
<dbReference type="PANTHER" id="PTHR30537:SF71">
    <property type="entry name" value="TRANSCRIPTIONAL REGULATORY PROTEIN"/>
    <property type="match status" value="1"/>
</dbReference>
<keyword evidence="4" id="KW-0804">Transcription</keyword>
<dbReference type="Pfam" id="PF03466">
    <property type="entry name" value="LysR_substrate"/>
    <property type="match status" value="1"/>
</dbReference>
<dbReference type="FunFam" id="1.10.10.10:FF:000001">
    <property type="entry name" value="LysR family transcriptional regulator"/>
    <property type="match status" value="1"/>
</dbReference>
<dbReference type="Proteomes" id="UP001409585">
    <property type="component" value="Unassembled WGS sequence"/>
</dbReference>
<evidence type="ECO:0000313" key="7">
    <source>
        <dbReference type="Proteomes" id="UP001409585"/>
    </source>
</evidence>
<dbReference type="Gene3D" id="3.40.190.290">
    <property type="match status" value="1"/>
</dbReference>
<evidence type="ECO:0000256" key="3">
    <source>
        <dbReference type="ARBA" id="ARBA00023125"/>
    </source>
</evidence>
<dbReference type="EMBL" id="BAABLX010000023">
    <property type="protein sequence ID" value="GAA4944825.1"/>
    <property type="molecule type" value="Genomic_DNA"/>
</dbReference>
<dbReference type="InterPro" id="IPR005119">
    <property type="entry name" value="LysR_subst-bd"/>
</dbReference>
<feature type="domain" description="HTH lysR-type" evidence="5">
    <location>
        <begin position="7"/>
        <end position="64"/>
    </location>
</feature>
<evidence type="ECO:0000256" key="1">
    <source>
        <dbReference type="ARBA" id="ARBA00009437"/>
    </source>
</evidence>
<keyword evidence="2" id="KW-0805">Transcription regulation</keyword>
<keyword evidence="3" id="KW-0238">DNA-binding</keyword>
<gene>
    <name evidence="6" type="ORF">GCM10025791_24940</name>
</gene>
<dbReference type="Gene3D" id="1.10.10.10">
    <property type="entry name" value="Winged helix-like DNA-binding domain superfamily/Winged helix DNA-binding domain"/>
    <property type="match status" value="1"/>
</dbReference>
<comment type="caution">
    <text evidence="6">The sequence shown here is derived from an EMBL/GenBank/DDBJ whole genome shotgun (WGS) entry which is preliminary data.</text>
</comment>
<keyword evidence="7" id="KW-1185">Reference proteome</keyword>
<evidence type="ECO:0000259" key="5">
    <source>
        <dbReference type="PROSITE" id="PS50931"/>
    </source>
</evidence>
<accession>A0AAV3U306</accession>